<keyword evidence="1" id="KW-0472">Membrane</keyword>
<name>A0A1X9YXK7_9BACT</name>
<dbReference type="Proteomes" id="UP000266292">
    <property type="component" value="Chromosome"/>
</dbReference>
<dbReference type="RefSeq" id="WP_025604315.1">
    <property type="nucleotide sequence ID" value="NZ_CP021235.1"/>
</dbReference>
<accession>A0A1X9YXK7</accession>
<dbReference type="EMBL" id="CP021235">
    <property type="protein sequence ID" value="ARS37690.1"/>
    <property type="molecule type" value="Genomic_DNA"/>
</dbReference>
<evidence type="ECO:0000313" key="2">
    <source>
        <dbReference type="EMBL" id="ARS37690.1"/>
    </source>
</evidence>
<sequence>MAQHNEPQHQPVHPASVGRRMLQGAAAGLLLIAFFLIGAGEPEPEWPTFWMVKPLLVVPLAGALGGLFYYNMDHLRCQGGWRTALAYTLSLLVYFVVLWLGVVLGLNGTMWD</sequence>
<keyword evidence="1" id="KW-1133">Transmembrane helix</keyword>
<feature type="transmembrane region" description="Helical" evidence="1">
    <location>
        <begin position="21"/>
        <end position="39"/>
    </location>
</feature>
<keyword evidence="3" id="KW-1185">Reference proteome</keyword>
<proteinExistence type="predicted"/>
<feature type="transmembrane region" description="Helical" evidence="1">
    <location>
        <begin position="84"/>
        <end position="106"/>
    </location>
</feature>
<organism evidence="2 3">
    <name type="scientific">Pontibacter actiniarum</name>
    <dbReference type="NCBI Taxonomy" id="323450"/>
    <lineage>
        <taxon>Bacteria</taxon>
        <taxon>Pseudomonadati</taxon>
        <taxon>Bacteroidota</taxon>
        <taxon>Cytophagia</taxon>
        <taxon>Cytophagales</taxon>
        <taxon>Hymenobacteraceae</taxon>
        <taxon>Pontibacter</taxon>
    </lineage>
</organism>
<evidence type="ECO:0000256" key="1">
    <source>
        <dbReference type="SAM" id="Phobius"/>
    </source>
</evidence>
<evidence type="ECO:0000313" key="3">
    <source>
        <dbReference type="Proteomes" id="UP000266292"/>
    </source>
</evidence>
<reference evidence="3" key="1">
    <citation type="submission" date="2017-05" db="EMBL/GenBank/DDBJ databases">
        <authorList>
            <person name="Ray J."/>
            <person name="Price M."/>
            <person name="Deutschbauer A."/>
        </authorList>
    </citation>
    <scope>NUCLEOTIDE SEQUENCE [LARGE SCALE GENOMIC DNA]</scope>
    <source>
        <strain evidence="3">DSM 19842</strain>
    </source>
</reference>
<feature type="transmembrane region" description="Helical" evidence="1">
    <location>
        <begin position="51"/>
        <end position="72"/>
    </location>
</feature>
<keyword evidence="1" id="KW-0812">Transmembrane</keyword>
<protein>
    <submittedName>
        <fullName evidence="2">Potassium transporter KefB</fullName>
    </submittedName>
</protein>
<dbReference type="STRING" id="709015.GCA_000472485_00508"/>
<dbReference type="AlphaFoldDB" id="A0A1X9YXK7"/>
<dbReference type="KEGG" id="pact:CA264_02575"/>
<gene>
    <name evidence="2" type="ORF">CA264_02575</name>
</gene>